<name>R9PL82_AGAAL</name>
<proteinExistence type="predicted"/>
<dbReference type="AlphaFoldDB" id="R9PL82"/>
<evidence type="ECO:0008006" key="4">
    <source>
        <dbReference type="Google" id="ProtNLM"/>
    </source>
</evidence>
<accession>R9PL82</accession>
<sequence length="460" mass="52838">MYWIYLDFPQLALDLLQREHPSQQALAIHHNKQIIQLNQVAHNLGVYLGCSLNTAYQLAPQLCLYQQSDLSCDAYFMGLAQQALHYCAQVATHPDNGLYISGAGMHTIYPKPEQHVSKLVQHYQQQQLNFRIAHAHSAIAARWLARSQDIKQAGSGITQLADLPLNFSDLPSHQITALQAMGLYTIKQLNGLPRPELRKRLGEDSLALLDQANGRLTTPLRFITAQAHYQQRFPLLAETHTIQGLMFSLKQACQHFQQWLRQHQLCSNILVLHLNFRDKPSEQIILKSARLLQTSQDWLALFRLKLESTRLAAAVIEFSLDCQALYPLGHQITGLFEQQQPIGDSLLFDQLSVRLGEQAISRLSCQADFRPEFASQYQPLSRHETLNYPKQFARPCWLLPQLKPINIEHYTLLSEPERIASGWWDEQSINRDYYMAQSPNQGLAWVCQEKKQWYLHGWFA</sequence>
<dbReference type="Proteomes" id="UP000014461">
    <property type="component" value="Unassembled WGS sequence"/>
</dbReference>
<dbReference type="RefSeq" id="WP_016401900.1">
    <property type="nucleotide sequence ID" value="NZ_BARX01000013.1"/>
</dbReference>
<evidence type="ECO:0000313" key="3">
    <source>
        <dbReference type="Proteomes" id="UP000014461"/>
    </source>
</evidence>
<organism evidence="2 3">
    <name type="scientific">Agarivorans albus MKT 106</name>
    <dbReference type="NCBI Taxonomy" id="1331007"/>
    <lineage>
        <taxon>Bacteria</taxon>
        <taxon>Pseudomonadati</taxon>
        <taxon>Pseudomonadota</taxon>
        <taxon>Gammaproteobacteria</taxon>
        <taxon>Alteromonadales</taxon>
        <taxon>Alteromonadaceae</taxon>
        <taxon>Agarivorans</taxon>
    </lineage>
</organism>
<keyword evidence="1" id="KW-0227">DNA damage</keyword>
<comment type="caution">
    <text evidence="2">The sequence shown here is derived from an EMBL/GenBank/DDBJ whole genome shotgun (WGS) entry which is preliminary data.</text>
</comment>
<keyword evidence="3" id="KW-1185">Reference proteome</keyword>
<reference evidence="2" key="1">
    <citation type="journal article" date="2013" name="Genome Announc.">
        <title>Draft Genome Sequence of Agarivorans albus Strain MKT 106T, an Agarolytic Marine Bacterium.</title>
        <authorList>
            <person name="Yasuike M."/>
            <person name="Nakamura Y."/>
            <person name="Kai W."/>
            <person name="Fujiwara A."/>
            <person name="Fukui Y."/>
            <person name="Satomi M."/>
            <person name="Sano M."/>
        </authorList>
    </citation>
    <scope>NUCLEOTIDE SEQUENCE [LARGE SCALE GENOMIC DNA]</scope>
</reference>
<dbReference type="CDD" id="cd03468">
    <property type="entry name" value="PolY_like"/>
    <property type="match status" value="1"/>
</dbReference>
<evidence type="ECO:0000256" key="1">
    <source>
        <dbReference type="ARBA" id="ARBA00022763"/>
    </source>
</evidence>
<dbReference type="InterPro" id="IPR050356">
    <property type="entry name" value="SulA_CellDiv_inhibitor"/>
</dbReference>
<dbReference type="GO" id="GO:0006281">
    <property type="term" value="P:DNA repair"/>
    <property type="evidence" value="ECO:0007669"/>
    <property type="project" value="TreeGrafter"/>
</dbReference>
<gene>
    <name evidence="2" type="ORF">AALB_2212</name>
</gene>
<dbReference type="InterPro" id="IPR043502">
    <property type="entry name" value="DNA/RNA_pol_sf"/>
</dbReference>
<evidence type="ECO:0000313" key="2">
    <source>
        <dbReference type="EMBL" id="GAD02132.1"/>
    </source>
</evidence>
<dbReference type="PANTHER" id="PTHR35369:SF2">
    <property type="entry name" value="BLR3025 PROTEIN"/>
    <property type="match status" value="1"/>
</dbReference>
<dbReference type="OrthoDB" id="5298951at2"/>
<dbReference type="STRING" id="1331007.AALB_2212"/>
<protein>
    <recommendedName>
        <fullName evidence="4">UmuC domain-containing protein</fullName>
    </recommendedName>
</protein>
<dbReference type="PANTHER" id="PTHR35369">
    <property type="entry name" value="BLR3025 PROTEIN-RELATED"/>
    <property type="match status" value="1"/>
</dbReference>
<dbReference type="EMBL" id="BARX01000013">
    <property type="protein sequence ID" value="GAD02132.1"/>
    <property type="molecule type" value="Genomic_DNA"/>
</dbReference>
<dbReference type="SUPFAM" id="SSF56672">
    <property type="entry name" value="DNA/RNA polymerases"/>
    <property type="match status" value="1"/>
</dbReference>